<feature type="domain" description="Ig-like" evidence="14">
    <location>
        <begin position="6524"/>
        <end position="6613"/>
    </location>
</feature>
<comment type="similarity">
    <text evidence="2">Belongs to the protein kinase superfamily. CAMK Ser/Thr protein kinase family.</text>
</comment>
<keyword evidence="7 11" id="KW-0067">ATP-binding</keyword>
<feature type="domain" description="Fibronectin type-III" evidence="15">
    <location>
        <begin position="5929"/>
        <end position="6024"/>
    </location>
</feature>
<feature type="compositionally biased region" description="Basic and acidic residues" evidence="12">
    <location>
        <begin position="4043"/>
        <end position="4053"/>
    </location>
</feature>
<proteinExistence type="inferred from homology"/>
<feature type="region of interest" description="Disordered" evidence="12">
    <location>
        <begin position="5415"/>
        <end position="5434"/>
    </location>
</feature>
<feature type="domain" description="Ig-like" evidence="14">
    <location>
        <begin position="7314"/>
        <end position="7401"/>
    </location>
</feature>
<feature type="domain" description="Ig-like" evidence="14">
    <location>
        <begin position="7718"/>
        <end position="7800"/>
    </location>
</feature>
<feature type="domain" description="Ig-like" evidence="14">
    <location>
        <begin position="9"/>
        <end position="102"/>
    </location>
</feature>
<dbReference type="InterPro" id="IPR008271">
    <property type="entry name" value="Ser/Thr_kinase_AS"/>
</dbReference>
<feature type="domain" description="Ig-like" evidence="14">
    <location>
        <begin position="1298"/>
        <end position="1382"/>
    </location>
</feature>
<feature type="domain" description="Ig-like" evidence="14">
    <location>
        <begin position="746"/>
        <end position="835"/>
    </location>
</feature>
<feature type="domain" description="Fibronectin type-III" evidence="15">
    <location>
        <begin position="6424"/>
        <end position="6520"/>
    </location>
</feature>
<feature type="region of interest" description="Disordered" evidence="12">
    <location>
        <begin position="7430"/>
        <end position="7496"/>
    </location>
</feature>
<feature type="compositionally biased region" description="Basic and acidic residues" evidence="12">
    <location>
        <begin position="870"/>
        <end position="881"/>
    </location>
</feature>
<feature type="domain" description="Fibronectin type-III" evidence="15">
    <location>
        <begin position="1676"/>
        <end position="1774"/>
    </location>
</feature>
<name>A0AAU9GGC6_DROMD</name>
<evidence type="ECO:0000256" key="3">
    <source>
        <dbReference type="ARBA" id="ARBA00022443"/>
    </source>
</evidence>
<dbReference type="CDD" id="cd05748">
    <property type="entry name" value="Ig_Titin_like"/>
    <property type="match status" value="2"/>
</dbReference>
<feature type="domain" description="Fibronectin type-III" evidence="15">
    <location>
        <begin position="6716"/>
        <end position="6809"/>
    </location>
</feature>
<keyword evidence="6 11" id="KW-0547">Nucleotide-binding</keyword>
<feature type="compositionally biased region" description="Polar residues" evidence="12">
    <location>
        <begin position="2853"/>
        <end position="2867"/>
    </location>
</feature>
<dbReference type="SMART" id="SM00220">
    <property type="entry name" value="S_TKc"/>
    <property type="match status" value="1"/>
</dbReference>
<dbReference type="FunFam" id="1.10.510.10:FF:000321">
    <property type="entry name" value="Bent, isoform C"/>
    <property type="match status" value="1"/>
</dbReference>
<accession>A0AAU9GGC6</accession>
<feature type="binding site" evidence="11">
    <location>
        <position position="6895"/>
    </location>
    <ligand>
        <name>ATP</name>
        <dbReference type="ChEBI" id="CHEBI:30616"/>
    </ligand>
</feature>
<dbReference type="FunFam" id="2.60.40.10:FF:000051">
    <property type="entry name" value="Uncharacterized protein, isoform J"/>
    <property type="match status" value="4"/>
</dbReference>
<feature type="domain" description="Fibronectin type-III" evidence="15">
    <location>
        <begin position="5533"/>
        <end position="5627"/>
    </location>
</feature>
<dbReference type="FunFam" id="2.60.40.10:FF:001164">
    <property type="entry name" value="Uncharacterized protein, isoform F"/>
    <property type="match status" value="1"/>
</dbReference>
<dbReference type="PROSITE" id="PS50853">
    <property type="entry name" value="FN3"/>
    <property type="match status" value="35"/>
</dbReference>
<dbReference type="FunFam" id="2.60.40.10:FF:000642">
    <property type="entry name" value="Bent, isoform F"/>
    <property type="match status" value="1"/>
</dbReference>
<feature type="domain" description="Ig-like" evidence="14">
    <location>
        <begin position="7189"/>
        <end position="7277"/>
    </location>
</feature>
<dbReference type="InterPro" id="IPR003598">
    <property type="entry name" value="Ig_sub2"/>
</dbReference>
<dbReference type="Pfam" id="PF07679">
    <property type="entry name" value="I-set"/>
    <property type="match status" value="33"/>
</dbReference>
<dbReference type="FunFam" id="2.60.40.10:FF:001034">
    <property type="entry name" value="Uncharacterized protein, isoform F"/>
    <property type="match status" value="1"/>
</dbReference>
<evidence type="ECO:0000256" key="5">
    <source>
        <dbReference type="ARBA" id="ARBA00022737"/>
    </source>
</evidence>
<dbReference type="GO" id="GO:0004672">
    <property type="term" value="F:protein kinase activity"/>
    <property type="evidence" value="ECO:0007669"/>
    <property type="project" value="InterPro"/>
</dbReference>
<feature type="domain" description="Ig-like" evidence="14">
    <location>
        <begin position="2966"/>
        <end position="3056"/>
    </location>
</feature>
<keyword evidence="9" id="KW-0514">Muscle protein</keyword>
<feature type="domain" description="Protein kinase" evidence="13">
    <location>
        <begin position="6866"/>
        <end position="7121"/>
    </location>
</feature>
<feature type="domain" description="Ig-like" evidence="14">
    <location>
        <begin position="640"/>
        <end position="728"/>
    </location>
</feature>
<dbReference type="Gene3D" id="2.60.40.10">
    <property type="entry name" value="Immunoglobulins"/>
    <property type="match status" value="72"/>
</dbReference>
<feature type="domain" description="Fibronectin type-III" evidence="15">
    <location>
        <begin position="4250"/>
        <end position="4343"/>
    </location>
</feature>
<dbReference type="InterPro" id="IPR013106">
    <property type="entry name" value="Ig_V-set"/>
</dbReference>
<feature type="domain" description="Ig-like" evidence="14">
    <location>
        <begin position="335"/>
        <end position="426"/>
    </location>
</feature>
<dbReference type="InterPro" id="IPR003599">
    <property type="entry name" value="Ig_sub"/>
</dbReference>
<dbReference type="InterPro" id="IPR036179">
    <property type="entry name" value="Ig-like_dom_sf"/>
</dbReference>
<feature type="domain" description="Fibronectin type-III" evidence="15">
    <location>
        <begin position="3658"/>
        <end position="3751"/>
    </location>
</feature>
<feature type="domain" description="Ig-like" evidence="14">
    <location>
        <begin position="4408"/>
        <end position="4536"/>
    </location>
</feature>
<feature type="domain" description="Fibronectin type-III" evidence="15">
    <location>
        <begin position="2867"/>
        <end position="2961"/>
    </location>
</feature>
<feature type="domain" description="Fibronectin type-III" evidence="15">
    <location>
        <begin position="4349"/>
        <end position="4443"/>
    </location>
</feature>
<feature type="domain" description="Fibronectin type-III" evidence="15">
    <location>
        <begin position="4543"/>
        <end position="4637"/>
    </location>
</feature>
<evidence type="ECO:0000259" key="14">
    <source>
        <dbReference type="PROSITE" id="PS50835"/>
    </source>
</evidence>
<feature type="domain" description="Fibronectin type-III" evidence="15">
    <location>
        <begin position="5829"/>
        <end position="5923"/>
    </location>
</feature>
<dbReference type="FunFam" id="2.60.40.10:FF:000056">
    <property type="entry name" value="twitchin isoform X4"/>
    <property type="match status" value="17"/>
</dbReference>
<feature type="compositionally biased region" description="Basic and acidic residues" evidence="12">
    <location>
        <begin position="838"/>
        <end position="861"/>
    </location>
</feature>
<dbReference type="PANTHER" id="PTHR13817">
    <property type="entry name" value="TITIN"/>
    <property type="match status" value="1"/>
</dbReference>
<organism evidence="16 17">
    <name type="scientific">Drosophila madeirensis</name>
    <name type="common">Fruit fly</name>
    <dbReference type="NCBI Taxonomy" id="30013"/>
    <lineage>
        <taxon>Eukaryota</taxon>
        <taxon>Metazoa</taxon>
        <taxon>Ecdysozoa</taxon>
        <taxon>Arthropoda</taxon>
        <taxon>Hexapoda</taxon>
        <taxon>Insecta</taxon>
        <taxon>Pterygota</taxon>
        <taxon>Neoptera</taxon>
        <taxon>Endopterygota</taxon>
        <taxon>Diptera</taxon>
        <taxon>Brachycera</taxon>
        <taxon>Muscomorpha</taxon>
        <taxon>Ephydroidea</taxon>
        <taxon>Drosophilidae</taxon>
        <taxon>Drosophila</taxon>
        <taxon>Sophophora</taxon>
    </lineage>
</organism>
<feature type="domain" description="Ig-like" evidence="14">
    <location>
        <begin position="2076"/>
        <end position="2165"/>
    </location>
</feature>
<dbReference type="Pfam" id="PF00041">
    <property type="entry name" value="fn3"/>
    <property type="match status" value="35"/>
</dbReference>
<evidence type="ECO:0000256" key="1">
    <source>
        <dbReference type="ARBA" id="ARBA00004496"/>
    </source>
</evidence>
<dbReference type="FunFam" id="2.60.40.10:FF:001001">
    <property type="entry name" value="Uncharacterized protein, isoform I"/>
    <property type="match status" value="1"/>
</dbReference>
<feature type="compositionally biased region" description="Basic and acidic residues" evidence="12">
    <location>
        <begin position="895"/>
        <end position="905"/>
    </location>
</feature>
<feature type="domain" description="Ig-like" evidence="14">
    <location>
        <begin position="2671"/>
        <end position="2760"/>
    </location>
</feature>
<dbReference type="FunFam" id="2.60.40.10:FF:000614">
    <property type="entry name" value="Bent, isoform H"/>
    <property type="match status" value="1"/>
</dbReference>
<dbReference type="FunFam" id="2.60.40.10:FF:000460">
    <property type="entry name" value="Bent, isoform J"/>
    <property type="match status" value="1"/>
</dbReference>
<feature type="domain" description="Fibronectin type-III" evidence="15">
    <location>
        <begin position="5238"/>
        <end position="5332"/>
    </location>
</feature>
<dbReference type="InterPro" id="IPR011009">
    <property type="entry name" value="Kinase-like_dom_sf"/>
</dbReference>
<feature type="domain" description="Ig-like" evidence="14">
    <location>
        <begin position="1203"/>
        <end position="1291"/>
    </location>
</feature>
<feature type="domain" description="Fibronectin type-III" evidence="15">
    <location>
        <begin position="2473"/>
        <end position="2566"/>
    </location>
</feature>
<feature type="domain" description="Ig-like" evidence="14">
    <location>
        <begin position="1778"/>
        <end position="1868"/>
    </location>
</feature>
<dbReference type="FunFam" id="2.60.40.10:FF:000505">
    <property type="entry name" value="Bent, isoform J"/>
    <property type="match status" value="1"/>
</dbReference>
<comment type="subcellular location">
    <subcellularLocation>
        <location evidence="1">Cytoplasm</location>
    </subcellularLocation>
</comment>
<feature type="region of interest" description="Disordered" evidence="12">
    <location>
        <begin position="4032"/>
        <end position="4059"/>
    </location>
</feature>
<dbReference type="FunFam" id="2.60.40.10:FF:000160">
    <property type="entry name" value="Titin a"/>
    <property type="match status" value="1"/>
</dbReference>
<dbReference type="FunFam" id="2.60.40.10:FF:000936">
    <property type="entry name" value="Uncharacterized protein, isoform C"/>
    <property type="match status" value="1"/>
</dbReference>
<feature type="domain" description="Fibronectin type-III" evidence="15">
    <location>
        <begin position="3757"/>
        <end position="3852"/>
    </location>
</feature>
<feature type="domain" description="Fibronectin type-III" evidence="15">
    <location>
        <begin position="3363"/>
        <end position="3456"/>
    </location>
</feature>
<feature type="region of interest" description="Disordered" evidence="12">
    <location>
        <begin position="2846"/>
        <end position="2872"/>
    </location>
</feature>
<dbReference type="GO" id="GO:0005524">
    <property type="term" value="F:ATP binding"/>
    <property type="evidence" value="ECO:0007669"/>
    <property type="project" value="UniProtKB-UniRule"/>
</dbReference>
<dbReference type="FunFam" id="2.60.40.10:FF:001892">
    <property type="entry name" value="Bent, isoform H"/>
    <property type="match status" value="1"/>
</dbReference>
<dbReference type="FunFam" id="2.60.40.10:FF:000097">
    <property type="entry name" value="Bent, isoform F"/>
    <property type="match status" value="5"/>
</dbReference>
<dbReference type="Proteomes" id="UP001500889">
    <property type="component" value="Chromosome dot"/>
</dbReference>
<dbReference type="FunFam" id="2.60.40.10:FF:000935">
    <property type="entry name" value="Uncharacterized protein, isoform I"/>
    <property type="match status" value="1"/>
</dbReference>
<protein>
    <submittedName>
        <fullName evidence="16">Twitchin</fullName>
    </submittedName>
</protein>
<dbReference type="FunFam" id="2.60.40.10:FF:001003">
    <property type="entry name" value="titin isoform X1"/>
    <property type="match status" value="1"/>
</dbReference>
<dbReference type="FunFam" id="2.60.40.10:FF:001033">
    <property type="entry name" value="Uncharacterized protein, isoform H"/>
    <property type="match status" value="1"/>
</dbReference>
<dbReference type="SMART" id="SM00406">
    <property type="entry name" value="IGv"/>
    <property type="match status" value="3"/>
</dbReference>
<feature type="domain" description="Ig-like" evidence="14">
    <location>
        <begin position="228"/>
        <end position="321"/>
    </location>
</feature>
<dbReference type="InterPro" id="IPR013098">
    <property type="entry name" value="Ig_I-set"/>
</dbReference>
<feature type="domain" description="Fibronectin type-III" evidence="15">
    <location>
        <begin position="1576"/>
        <end position="1673"/>
    </location>
</feature>
<feature type="region of interest" description="Disordered" evidence="12">
    <location>
        <begin position="5613"/>
        <end position="5637"/>
    </location>
</feature>
<dbReference type="PROSITE" id="PS50011">
    <property type="entry name" value="PROTEIN_KINASE_DOM"/>
    <property type="match status" value="1"/>
</dbReference>
<dbReference type="InterPro" id="IPR036116">
    <property type="entry name" value="FN3_sf"/>
</dbReference>
<feature type="domain" description="Fibronectin type-III" evidence="15">
    <location>
        <begin position="4643"/>
        <end position="4738"/>
    </location>
</feature>
<evidence type="ECO:0000256" key="7">
    <source>
        <dbReference type="ARBA" id="ARBA00022840"/>
    </source>
</evidence>
<dbReference type="FunFam" id="2.60.40.10:FF:000831">
    <property type="entry name" value="Uncharacterized protein, isoform F"/>
    <property type="match status" value="1"/>
</dbReference>
<dbReference type="FunFam" id="2.60.40.10:FF:000466">
    <property type="entry name" value="Uncharacterized protein, isoform H"/>
    <property type="match status" value="1"/>
</dbReference>
<evidence type="ECO:0000256" key="11">
    <source>
        <dbReference type="PROSITE-ProRule" id="PRU10141"/>
    </source>
</evidence>
<feature type="domain" description="Fibronectin type-III" evidence="15">
    <location>
        <begin position="5338"/>
        <end position="5433"/>
    </location>
</feature>
<dbReference type="FunFam" id="2.60.40.10:FF:000440">
    <property type="entry name" value="Bent, isoform C"/>
    <property type="match status" value="1"/>
</dbReference>
<dbReference type="GO" id="GO:0031430">
    <property type="term" value="C:M band"/>
    <property type="evidence" value="ECO:0007669"/>
    <property type="project" value="TreeGrafter"/>
</dbReference>
<dbReference type="SUPFAM" id="SSF48726">
    <property type="entry name" value="Immunoglobulin"/>
    <property type="match status" value="37"/>
</dbReference>
<evidence type="ECO:0000256" key="6">
    <source>
        <dbReference type="ARBA" id="ARBA00022741"/>
    </source>
</evidence>
<feature type="domain" description="Fibronectin type-III" evidence="15">
    <location>
        <begin position="4941"/>
        <end position="5036"/>
    </location>
</feature>
<dbReference type="PROSITE" id="PS00108">
    <property type="entry name" value="PROTEIN_KINASE_ST"/>
    <property type="match status" value="1"/>
</dbReference>
<dbReference type="SUPFAM" id="SSF56112">
    <property type="entry name" value="Protein kinase-like (PK-like)"/>
    <property type="match status" value="1"/>
</dbReference>
<evidence type="ECO:0000256" key="8">
    <source>
        <dbReference type="ARBA" id="ARBA00023157"/>
    </source>
</evidence>
<feature type="domain" description="Ig-like" evidence="14">
    <location>
        <begin position="5427"/>
        <end position="5526"/>
    </location>
</feature>
<dbReference type="PRINTS" id="PR00014">
    <property type="entry name" value="FNTYPEIII"/>
</dbReference>
<feature type="domain" description="Ig-like" evidence="14">
    <location>
        <begin position="6618"/>
        <end position="6711"/>
    </location>
</feature>
<dbReference type="FunFam" id="3.30.200.20:FF:000249">
    <property type="entry name" value="twitchin isoform X2"/>
    <property type="match status" value="1"/>
</dbReference>
<dbReference type="PANTHER" id="PTHR13817:SF151">
    <property type="entry name" value="TITIN"/>
    <property type="match status" value="1"/>
</dbReference>
<dbReference type="GO" id="GO:0051239">
    <property type="term" value="P:regulation of multicellular organismal process"/>
    <property type="evidence" value="ECO:0007669"/>
    <property type="project" value="UniProtKB-ARBA"/>
</dbReference>
<dbReference type="FunFam" id="2.60.40.10:FF:000805">
    <property type="entry name" value="Uncharacterized protein, isoform F"/>
    <property type="match status" value="1"/>
</dbReference>
<feature type="domain" description="Ig-like" evidence="14">
    <location>
        <begin position="3855"/>
        <end position="3945"/>
    </location>
</feature>
<dbReference type="FunFam" id="2.60.40.10:FF:000504">
    <property type="entry name" value="Bent, isoform J"/>
    <property type="match status" value="3"/>
</dbReference>
<dbReference type="FunFam" id="2.60.40.10:FF:000006">
    <property type="entry name" value="Uncharacterized protein, isoform F"/>
    <property type="match status" value="1"/>
</dbReference>
<evidence type="ECO:0000313" key="17">
    <source>
        <dbReference type="Proteomes" id="UP001500889"/>
    </source>
</evidence>
<feature type="domain" description="Fibronectin type-III" evidence="15">
    <location>
        <begin position="2572"/>
        <end position="2667"/>
    </location>
</feature>
<dbReference type="FunFam" id="2.60.40.10:FF:002083">
    <property type="entry name" value="Protein CBR-UNC-22"/>
    <property type="match status" value="3"/>
</dbReference>
<feature type="domain" description="Ig-like" evidence="14">
    <location>
        <begin position="438"/>
        <end position="531"/>
    </location>
</feature>
<feature type="domain" description="Fibronectin type-III" evidence="15">
    <location>
        <begin position="4837"/>
        <end position="4935"/>
    </location>
</feature>
<dbReference type="FunFam" id="2.60.40.10:FF:000567">
    <property type="entry name" value="Uncharacterized protein, isoform G"/>
    <property type="match status" value="6"/>
</dbReference>
<feature type="region of interest" description="Disordered" evidence="12">
    <location>
        <begin position="1955"/>
        <end position="1984"/>
    </location>
</feature>
<feature type="domain" description="Ig-like" evidence="14">
    <location>
        <begin position="3266"/>
        <end position="3355"/>
    </location>
</feature>
<dbReference type="Gene3D" id="3.30.200.20">
    <property type="entry name" value="Phosphorylase Kinase, domain 1"/>
    <property type="match status" value="1"/>
</dbReference>
<keyword evidence="3" id="KW-0728">SH3 domain</keyword>
<keyword evidence="17" id="KW-1185">Reference proteome</keyword>
<dbReference type="CDD" id="cd14114">
    <property type="entry name" value="STKc_Twitchin_like"/>
    <property type="match status" value="1"/>
</dbReference>
<feature type="domain" description="Ig-like" evidence="14">
    <location>
        <begin position="543"/>
        <end position="635"/>
    </location>
</feature>
<feature type="domain" description="Fibronectin type-III" evidence="15">
    <location>
        <begin position="3462"/>
        <end position="3557"/>
    </location>
</feature>
<dbReference type="FunFam" id="2.60.40.10:FF:000012">
    <property type="entry name" value="titin isoform X1"/>
    <property type="match status" value="1"/>
</dbReference>
<dbReference type="InterPro" id="IPR013783">
    <property type="entry name" value="Ig-like_fold"/>
</dbReference>
<dbReference type="FunFam" id="2.60.40.10:FF:000559">
    <property type="entry name" value="Uncharacterized protein, isoform J"/>
    <property type="match status" value="1"/>
</dbReference>
<dbReference type="GO" id="GO:0050793">
    <property type="term" value="P:regulation of developmental process"/>
    <property type="evidence" value="ECO:0007669"/>
    <property type="project" value="UniProtKB-ARBA"/>
</dbReference>
<evidence type="ECO:0000256" key="9">
    <source>
        <dbReference type="ARBA" id="ARBA00023179"/>
    </source>
</evidence>
<dbReference type="InterPro" id="IPR050964">
    <property type="entry name" value="Striated_Muscle_Regulatory"/>
</dbReference>
<dbReference type="FunFam" id="2.60.40.10:FF:001016">
    <property type="entry name" value="Uncharacterized protein, isoform J"/>
    <property type="match status" value="1"/>
</dbReference>
<feature type="domain" description="Fibronectin type-III" evidence="15">
    <location>
        <begin position="2274"/>
        <end position="2369"/>
    </location>
</feature>
<dbReference type="Gene3D" id="1.10.510.10">
    <property type="entry name" value="Transferase(Phosphotransferase) domain 1"/>
    <property type="match status" value="1"/>
</dbReference>
<dbReference type="FunFam" id="2.60.40.10:FF:000127">
    <property type="entry name" value="titin isoform X1"/>
    <property type="match status" value="1"/>
</dbReference>
<evidence type="ECO:0000256" key="4">
    <source>
        <dbReference type="ARBA" id="ARBA00022490"/>
    </source>
</evidence>
<feature type="domain" description="Fibronectin type-III" evidence="15">
    <location>
        <begin position="6323"/>
        <end position="6418"/>
    </location>
</feature>
<dbReference type="InterPro" id="IPR007110">
    <property type="entry name" value="Ig-like_dom"/>
</dbReference>
<feature type="compositionally biased region" description="Polar residues" evidence="12">
    <location>
        <begin position="7482"/>
        <end position="7494"/>
    </location>
</feature>
<feature type="domain" description="Fibronectin type-III" evidence="15">
    <location>
        <begin position="6030"/>
        <end position="6125"/>
    </location>
</feature>
<feature type="domain" description="Fibronectin type-III" evidence="15">
    <location>
        <begin position="1875"/>
        <end position="1971"/>
    </location>
</feature>
<dbReference type="FunFam" id="2.60.40.10:FF:000147">
    <property type="entry name" value="Myosin light chain kinase"/>
    <property type="match status" value="1"/>
</dbReference>
<gene>
    <name evidence="16" type="ORF">DMAD_13643</name>
</gene>
<feature type="domain" description="Fibronectin type-III" evidence="15">
    <location>
        <begin position="5633"/>
        <end position="5728"/>
    </location>
</feature>
<evidence type="ECO:0000259" key="15">
    <source>
        <dbReference type="PROSITE" id="PS50853"/>
    </source>
</evidence>
<dbReference type="FunFam" id="2.60.40.10:FF:000003">
    <property type="entry name" value="Titin isoform E"/>
    <property type="match status" value="1"/>
</dbReference>
<sequence>MGVAEDFAPSFVKKPQLHQEDDGNRLIFECQLLSSPKPDIDWFRSDNKLVEDGRTKFKIQPVGDNKFTVVLELDDVVETDAGLYKVKAKNKSGEVSASINLNFTPADEPKEKQIDGFAPTFAKKPAIRQEEDGKRLLFECRVNADPLPNITWFHNGAEVKESPRHKLAIDKDVHSYFATLEIQNVTVEDAGKYKVNAKNELGESNATISLNFDSDEAPVPASAEGIKPTFTERPVIRQSEDGGNVTFECRCVGDPTPTVTWSHGDTVLSEGKRYKMSLTMDQKLYHMACLEISSVVSSDQGEYRAQAKNKHGLGVATINLNFESGSKKIPDGKSPRFPKKPTIRQEEDILIMECILEAHPVPDIIWYCSDKEISDNKRTKMTRKAITKDSYVLTLEIQNPTKEDGGNYRCNAINMYGESNANIALNFQGASDGNGFAPSFIEKPRIIPNESGTLITMKCKCKAKPEPTVTWYRGQDVVEKSKKIKINTTVIAEDTYELTLEIKDPGATDGGTYRCNVKNEYGESNANLNLNIEAEPEPEGEGPTFIEKPRIISEKNGKLVIMECKVKADPKPDIVWFRNGEVIKESNKIKMSMEQRGDQYYIKLELVDPQLEDSGLYKCNIKNTLGELNANLTLNIEIVPVIKDKPKIIKIIKKRTVVIECIVASKFEPKCTWYKETNTVTESKRHVYLVEQTKDGEFAVKLEINEVEESDKGAYKLVASNEKGEAVSQIVNLIDIPEEERKPTKPEISRKLVDQKVTESRTFELLITLAQSDRKCKLEWYKGSTLVRETKDITTTFDGTTARLTFSSARSEHTSNYKVVVTNEVGKDESSCKITVEKKDKKKDELEKEKEMDKNEADKNRKQQSTEQIALKKVDLKEERPKVHKMQPPAPGDPPKIEVIREKRPSLAPEPPSRRGSLIPPADTGRRPSLIINDERRRPSIDVRRPSVQDLEDLINKPSTPLRDVGDGGPPSIVDVQESYSVVEDSTAYLTVGVEGSPAPTFKFYKGVTEILEGGRYKFLTDGQTNTITLCMRKCKPNDESKYKVVVSNIHGEDSAEMQLYVSDSSGMDFRAMLKKRRYQKWDKDEQDPNWGDLKETEKPLPALKKVERKVESFLSPLIDQFAKEGKDKKVVFEARFSKPNCKPKWLFRKDEVFTGSKFKFKQENDTYQLIITQPKVEDTGKYTIEIGGVSSTAFLNVEEADPTYTFTKPLKKKLEGFTQHETTLECSVSSSMANVHWFKDNTKIESDDPRFLISKDINGNLKLIIKDSLLEDSGQYRCQLDKQPDKTECTLKVVEYPYKFVKVLKSQQCIEKDTVTLACEIDDAQGDVQWFHNDEEIKPDKRMQIVKDGRKRKLVIKDCKVTDAGQFKCTTNADKTEAEIIINYQNRFNKKLKDTDAVEREKLVLDVELQDQTAPCDWKFNGEPIVPSDRIEIKNLGGGKHQLIFNGLDLSDEGEITCESGQLTSKCKLSVRKGESRPNIDCPDEFAGPISAPVVVEVPFKVSGTKQSPVEAKLFKDGKPLPVKDVEVAVTDDKVTFKIKKPTRDLSGPYQIKISNGQGEDAKDVQITCQDVPQPPLNVDVTDVYQTSCVVNFSPPEDDGGTPISKYVIERQDLSKKQGWEPVAEVLPGEPCKRKIDDLVPKKQYRFRIRAMNKIGPSDPATFKNTILAKDPWDEPGKPKAVDLTDWDRDHADLKWEAPDSDGGDPITAYIVEYKEKFSNDWVAGKEVDGDARTATVDGLKEGQQYEFRVRAVNRAGPGEPSDKTKSIIAKCRFVKPFLVGDGLKNITVKKGQTVRFDIKYDGEPEPTATWLKETENLKFDNQRVCLEQLERNSSITIKKSVRKDTGKYKLALTNSSGTIESEAQVIVLDRPLAPGGPFEPDEVRASHIKMKWKRPQDDGGCEITGYALERMDEETGRWIPAGEVGPDETSFDFKGLTPNKKYKFRVKAINKEGESEPLETSDAIEAKNPYDPPSPPSQPVIDDYDNKSVLLKWKRPPSDGGRPITHYVVEIKDKFSPTWNEVAKTEDPTPECQVEGLKEKMVYQFRVRAVNKAGPSEPSQPTDNHLCKHRNLKPSINREKMKPIKVRAGQTVKFDVDVKGEPAPALTWIFREKDLTPSGQVRLDNEDYNTKLTVLDTSRKESGMYKLRAENINGVDEAEVEVIVLDKPSKPEGPLEVSHIHKEGCKLQWKKPKDDGGVPITGYVVEKMDTATGKWVPAGSVDPEKTDIDIKGLDPNHRYHFRVKAVNEEGESEPLETDSAITAKNPYDVSAPPGLPELEDWDEHHVKLKWERPIRDGGSPITGYIVEVMDKDSGEFVKALETDGPICKGVVKKLEEGQQYKFRVRAVNKAGTSDPSEQTNWHTAKPRFLKPHIDRTNLKPVIVKAGLSISLDINVKGEPAPKVEWLFNGSPLVSDEDDEGIKIDNIDYNTKFFVMRAKRPQSGKYTIKASNEVGEDVAELEVTVLGKPGKPKGPLQVNDITKHSCKLKWEKPEDDGGAPIDYYEIEKLDPHTGQWLPCGKSTEPEAKVIGLHEGKPYKFRVRAVNKEGESEDLETEKPIIAKNPFDEPEKPGRPEPTNWDKDFVDLAWDAPKSDGGAPIQKYIIQMRDKSGRAWVDAGTVPGDKTKGTVTGVEEGHEYEFRIVAVNRAGPSDPSDVSKSVVAKPRFLKPHIDRKSLQKKIMRSGQMLHMDAAVKAEPPAKITWTYNGAEIKSGDTIKIENEEYKTTFIMPKVRRADRGTYVVTAKNDSGTDTVEVELEVLCKPNKPKGPLAVSDVTAESVHLKWDKPEDDGGEPIENYVVERMDTETGRWVPVLTTKSPEADVTGLTEGKEYLFRVKAVNSEGESEPLVSDTPTTAKNPFDTTDTPGKPQIADWSASHVDLKWRAPDDDGGAPVTGYIVEKKDNSTGKWQKVLETNKPDCKARVNDLIEGNKYQFRVKAVNKAGQSKPSEPSDQMTAKDRFAPPKIDRTNVKDITIKAGQHLRYDIKVSGEPPATKTWFHNKARLENDDSDYHIDMESYRTKLAVPFAKRLHTGKYTIKAENESGHDEASFEVTVLDKPGAPEGPLRVTDVHKEGCKLKWNAPLDDGGLPIEHYIVEKMDVETGRWMPSGRFKEPFAELNNLEPGHEYKFRVLAVNTEGESEPLLGEQSIIAKNPFDEPGKPGTPEAVDWDKDHVDLVWRPPLNDGGSPVTSYVVEKREKGTDKWIKGAEVPAPAFGDECKATVPNLNENCEYEFRVKAVNAAGPGEPSDTSKTIITKPRKLAPKIDGRNIRTYNIKAGEPIFLDINVSGEPAPEVTWTQNNKSVQSTAATRIENVPYNTKYINNNSERKDTGLYKITAHNLYGQDQVEFQINIITKPGKPEGPLEVSDIHKDGCKLKWKKPKDDGGEPIESYLVEKLDPDTGIWLPVGKSDVPEFTVDGLVPGHEYKFRVKAVNKEGESEPLETLGSIIAKDPFTAPSKPGAPEPTDWTANKVDLAWPEPASDGGSPITGYIIEVKDKYSPLWEKALETDSPAPLATVNGLIEGNEYQFRVIALNKGGQSEPSDASKTFIAKPRYLAPKIDRRNLRDIVISAGTALKLDANIIGEPAPKVEWKFSNYPLQSGKNATIETPNYYTKLVIRPTERGDSGEYLVTATNSSGKDSVLINVVITDKPTPPNGPLQISDVHKEGCHLKWKRPSDDGGTPIEYFQIDKLDPETGCWIPCTRSTEPHADINGLTPGNEYKFRVSAVNSEGESQPLVGEESIIAKNPFDEPGKPENLRATDWDKDHIDLAWTPPISDGGSPITGYLIEKKDKYGQWEKTLEVPADQPCKATVPDLIEGQAYEFRVSAVNAAGPGDPSDATPPIVAKPRNKPPVIDRSNLIEVRIKAGQAFIFDCKVSGEPAPKTQWLLKKKEVCTKENVKVSHVDYSTKLKVTNATRADSGLYTVYAENVNGEDSADVKVTVIDKPSPPNGPLKVDVIHAEGCTLHWNPPDDDGGQPIDSYQVEKLDEVTGRWVPAGETDGPSTSFKVKGLTPGHKYKFRVRAKNRQGISDPLTTPHATEAKNPYDEPTKPGTPTIEDFDKDFVDLKWARPESDGGSPISGYIIEKRDKYSPDWEKCAEVTGDVPNGHVSDLIEGVKYEFRVRAVNQAGPGIPSDATVPHVARPKNLAPKIDRNFMSDIKIKAGNVFEFDVPVIGEPIPSKEWTHEDSMVINTDRVKISNNDERTKLRILDAKRSDSGAYTLVARNVNGVDRHTVKVTVLDVPGTPEGPLRPDEVTKNSMCLRWRPPKDDGGSEITHYIVEKMDNEALRWVPVGECAGTEIRADNLIENHDYSFRVRAVNKQGQSQPLGTIQPITAKDPFSHPDKPGQPQAVDWGKDFVDLEWAAPKRDGGSPIISYNVEKRPKFGQWERAAVVPGDERKAHIPDLTDGGEYEFRVIAINRGGPSDPSDPSSTVTCKPRFLAPHFDKSLLNDITVHAGKRLGWTLPIEASPKPSIQWLYNGKEIGPKSRGESHLFQNELTFEIPSALRSDEGRYTLILKNEHGSFDASAHATVLDRPSPPKGPLDISKISRDGCHLGWHVPDDDGGSPILHYIIEKMDLSRGTWSDAGMSTHPVHDLTRLVHRKEYLFRVKAVNAIGESEPLEAAKSIIAKNEFDEPDAPGKPNITDWDRDHVDLQWAAPKADGGAPLTEYIIQKKEKGSPYWTNVLHVPPNNTSATVPELTEGQEYEFRVIAVNQAGQSEPSEPSDMIMAKPRYLPPKILTPLHEVRIKAGLIVHVDIDFIGEPAPEAIWTLNNNPLKSNDRSTITSIGHHTVVHTVNCKRSDSGIYHLLLRNDSGIDEGSFELIVLDRPGPPDGPMEYEEITSNSVTISWKPPKDNGGSEISAYVIEKRDLTHGGGWVPAVNYVNAKYNHAVVPRLLEGTKYELRVMAENLQGRSDPLNCEQPVVAKNQYTVPGAPGKPELADSDKDHISIKWKQPISNGGSPILGYDIERRDVNTGRWIKINGEPVPTTEYNDDRVTSNHQYQYRISAVNAAGNSKLSEPSATFDARPMREKPRLHLDGLLGRRVKVRAGEPVNINIPISGAPTPTIEWKRSDTKVPDGKRVSYETNSERTIFRIDDSNRPDAGKYTVTAANEFGKDSADIEIIVVDKPAPPEGPLSYTEISPDHICLQWNPPKDDGGSEITGYVLEFTEFGVEDWKPVPGYCPKPSYTVKGLTEGKKYVFRVRAENIYGVSEALDGKPVIAKSPFDPPGAPSQPTIAAYSPNSASLEWHPPEYCGGKPVTGYVVERRERGGEWIKCNNYPTPNTSYTVPDLREGARYEFRVTAVNEAGPGQPSKPSDSITAELQRYRPDAPEPPKPDRITRDSVTLSWRPPRNDGKSRIKGYYVEVRPKNSKDWVPVNETSINSTVFTVPNLREGEEYSFRIIAENDVGRSDPSKPSQPITIEEQPNKPCMDLGGVRDIVCRAGDDFSIHVPYVAFPKPTAFWYSNDSVVDDDNRVHQHLTDDAASFVVKNSKRSDSGQYRIQLKNPSGFDTATCNVRVLDRPSPPINLRADEFAGDALTLYWNPPKDDGGSPVQNYIIEKKEARSSTWTKVSSFCTVPFVRVRNLSINKEYDFRVIAENKYGQSDPVSTSEPIRARHPFDVPNAPGIPRGIDSTEDSITIAWAKPKHDGGSPITGYVIEKRLLSDDKWTKAVHALCPDLTCKIPNLIENAEYEFRVAAVNSAGQSVFSASSDLIYCRRPPHAPKITSDLSIRDMTVIAGEEFHITVPYHANPRPTPTWNVNGVEVIPDERIRFDTDDYASVYFNKSAKRSETGSYTITLNNTKGSDTASCHVTVVDRPGPPQGPLNAYDITPDTCTLAWKTPLDDGGSPITNYVVEKLDASGTWVKVSSFVRNTHYDVMGLEPHHKYDFRVRAENQYGFSDPLDMPNSIVAKHQFTVPDEPGQPKVIDWDSGNVTLIWTRPANDGGSRIQGYQIEYRDILNDSSWNTYEYLIKDSKYQLYNLTNGSEYEFRIKAKNAAGLSKPSPPSLRFKLKGKFNVPTPPGTPQVTRVGKNYVDLKWEKPASDGGSRITGYIIERRDIGGAVWVKCNDYNVLDTEYTVINLMEMGDYEFRIFAVNAAGRSESSLCTMPIRVCEVLGGEKPEWVTRLQDRNAPCGKDYTLQCAASGKPTPVARWLRNGKEIQMCGGRITCDSKDGVFRLHISNVQSGDDGDYTCEAINSLGFVHTSGYLKIGSPPIINRCPSELYLPEGDNTKIKIYYSGDQPLSVRITRNNEVLSDNPDESHFKYTLFDDYVAIFIRDIVKSDAGLYQMELSNDSGSAIGQIDVRITGLPSAPTGPMGVSHINKHSCTLAWRAPSYDGGLRVTHYVVERKDVASPHWITVSSSCKDTSFNVQGLIENQEYIFRVMAVNENGMGPQLEGLNPIRAKAPIDPPSPPGVPQISEIGGDFVHLEWSKPESDGGAHIQGYLVDKREVGSDAWQRVNAIICAANQINCPNLIEGRQYEFRVFAQNLAGLSKESTASQAVKIIDPKAASPPLIVKPLRDANCIQNHNAQFTCTISGVPRPTITWYKGAREITNGARYHVYSEGEDHYLHINDIFGEDADEYVCRAVNKAGAKSTRAALAIMTAPKLNVPPRFRDTAYFDKGENVVIKIPFTGFPKPRIHWVREGENIESGGHYHVEVKERHAVLTIRDGSRLDSGPYRIAAENELGSDTAIIQVQISDRPDPPRFPLIESIGTDSLSLSWKSPVWDGGSDITNYFVERREHPLSSWIRVGNTRFTSMAVTGLTPGKEYDFRVFADNVYGRSEPSDISTLIKTKESIKKKTTERKWELDDNGKKIRGKADGPIKDYDSYVFDIYSKFVPQPVEISQLSVYDKYDILEEIGTGAFGVVHRCRERSTGNIFAAKFIPVSHAVEKDLIRREIDIMNQLHHQKLINLHDAFEDDDEMVLILEFLSGGELFERITAEGYVMTEAEVINYMRQICEGIRHMHENNIIHLDIKPENIMCQTRSSTNVKLIDFGLATRLDPNEVVKITTGTAEFAAPEIVNREPVGFYTDMWATGVLTYVLLSGLSPFAGDNDVQTLKNVKACDWDFDIESFRHISEEGKDFIRKLLLANKEKRMTAHECLLHPWLTGDHSGLTQKIARDRYLAYREKLRKQYEDFEKYLLPMGRLSEYSSLRKLLMEKYKIHDAVFDRRQAAPRFVIRPSSQFCYEGQSVKFYCRCIATATPTLTWSHNNIELRQSVKFMKRYNGDDYYFIINRVKLDDRGEYIVRAENHYGSREEVVFLNVQPLPKEQPKYRSESTPVRRREPLPYTFWQEESESAPSFTFLLRPRVMQARDTCKLLCCLSGKPVPSVKWYKDGRELSKYEYAMTHSDGVVTMEIIDCKPSDSGKYTCKASNCHGTDETECVVIVEGEWVTPEQAELAHNFLYSGDRKYIEQPIKPAPPPIITSRQFTSTHSKSETKADTTTTSSSTSSSTTQSSISGKKKYAANSLQAPGSPSRSRSATKELILPPDDSLMFKPEFTKPLFDLTIRDGEQLVLTCHVKGDPEPQITWSKNGKSISSSDIMDLKYKNGVATLTINEVFPEDEGLFICTATNSISAVETKCKLTVKPLDKNSKRHVVGSDKPPKIVSHLESRFVKDGDAVTLACRIIGAEHFDVVWLHNNKEIKPSKDFQYTNEANIYRLQIAEIFPEDGGTYTCEAFNDAGESFSTCTINVNVPGDEAKQPSIVKFPISVSVTEGENATFECEVDSTLLNLVWLKDGKPIDETRTRYSFTKDDNRYAFTVSGCYMDDVGQYQAKAVAKKSETTCAFSVNVHSTEG</sequence>
<feature type="domain" description="Ig-like" evidence="14">
    <location>
        <begin position="119"/>
        <end position="209"/>
    </location>
</feature>
<evidence type="ECO:0000259" key="13">
    <source>
        <dbReference type="PROSITE" id="PS50011"/>
    </source>
</evidence>
<feature type="domain" description="Fibronectin type-III" evidence="15">
    <location>
        <begin position="2173"/>
        <end position="2267"/>
    </location>
</feature>
<dbReference type="GO" id="GO:0045214">
    <property type="term" value="P:sarcomere organization"/>
    <property type="evidence" value="ECO:0007669"/>
    <property type="project" value="TreeGrafter"/>
</dbReference>
<feature type="domain" description="Ig-like" evidence="14">
    <location>
        <begin position="2373"/>
        <end position="2465"/>
    </location>
</feature>
<feature type="domain" description="Fibronectin type-III" evidence="15">
    <location>
        <begin position="4054"/>
        <end position="4148"/>
    </location>
</feature>
<feature type="domain" description="Ig-like" evidence="14">
    <location>
        <begin position="7619"/>
        <end position="7707"/>
    </location>
</feature>
<feature type="domain" description="Fibronectin type-III" evidence="15">
    <location>
        <begin position="3953"/>
        <end position="4048"/>
    </location>
</feature>
<dbReference type="SMART" id="SM00408">
    <property type="entry name" value="IGc2"/>
    <property type="match status" value="26"/>
</dbReference>
<feature type="region of interest" description="Disordered" evidence="12">
    <location>
        <begin position="838"/>
        <end position="941"/>
    </location>
</feature>
<dbReference type="FunFam" id="2.60.40.10:FF:000775">
    <property type="entry name" value="Uncharacterized protein, isoform F"/>
    <property type="match status" value="1"/>
</dbReference>
<dbReference type="CDD" id="cd00063">
    <property type="entry name" value="FN3"/>
    <property type="match status" value="35"/>
</dbReference>
<feature type="domain" description="Fibronectin type-III" evidence="15">
    <location>
        <begin position="2768"/>
        <end position="2860"/>
    </location>
</feature>
<feature type="domain" description="Ig-like" evidence="14">
    <location>
        <begin position="3561"/>
        <end position="3652"/>
    </location>
</feature>
<keyword evidence="4" id="KW-0963">Cytoplasm</keyword>
<feature type="domain" description="Fibronectin type-III" evidence="15">
    <location>
        <begin position="5138"/>
        <end position="5232"/>
    </location>
</feature>
<dbReference type="FunFam" id="2.60.40.10:FF:000876">
    <property type="entry name" value="Uncharacterized protein, isoform H"/>
    <property type="match status" value="1"/>
</dbReference>
<dbReference type="InterPro" id="IPR017441">
    <property type="entry name" value="Protein_kinase_ATP_BS"/>
</dbReference>
<feature type="domain" description="Fibronectin type-III" evidence="15">
    <location>
        <begin position="1977"/>
        <end position="2072"/>
    </location>
</feature>
<evidence type="ECO:0000256" key="12">
    <source>
        <dbReference type="SAM" id="MobiDB-lite"/>
    </source>
</evidence>
<dbReference type="PROSITE" id="PS00107">
    <property type="entry name" value="PROTEIN_KINASE_ATP"/>
    <property type="match status" value="1"/>
</dbReference>
<dbReference type="SUPFAM" id="SSF49265">
    <property type="entry name" value="Fibronectin type III"/>
    <property type="match status" value="19"/>
</dbReference>
<dbReference type="SMART" id="SM00409">
    <property type="entry name" value="IG"/>
    <property type="match status" value="36"/>
</dbReference>
<dbReference type="FunFam" id="2.60.40.10:FF:000031">
    <property type="entry name" value="Myosin-binding protein C, slow type"/>
    <property type="match status" value="1"/>
</dbReference>
<dbReference type="FunFam" id="2.60.40.10:FF:000553">
    <property type="entry name" value="Uncharacterized protein, isoform J"/>
    <property type="match status" value="1"/>
</dbReference>
<feature type="domain" description="Ig-like" evidence="14">
    <location>
        <begin position="4153"/>
        <end position="4242"/>
    </location>
</feature>
<evidence type="ECO:0000256" key="2">
    <source>
        <dbReference type="ARBA" id="ARBA00006692"/>
    </source>
</evidence>
<dbReference type="InterPro" id="IPR003961">
    <property type="entry name" value="FN3_dom"/>
</dbReference>
<dbReference type="SMART" id="SM00060">
    <property type="entry name" value="FN3"/>
    <property type="match status" value="36"/>
</dbReference>
<evidence type="ECO:0000256" key="10">
    <source>
        <dbReference type="ARBA" id="ARBA00023319"/>
    </source>
</evidence>
<feature type="domain" description="Ig-like" evidence="14">
    <location>
        <begin position="5040"/>
        <end position="5129"/>
    </location>
</feature>
<dbReference type="FunFam" id="2.60.40.10:FF:000748">
    <property type="entry name" value="Uncharacterized protein, isoform J"/>
    <property type="match status" value="1"/>
</dbReference>
<reference evidence="16 17" key="1">
    <citation type="submission" date="2024-02" db="EMBL/GenBank/DDBJ databases">
        <title>A chromosome-level genome assembly of Drosophila madeirensis, a fruit fly species endemic to Madeira island.</title>
        <authorList>
            <person name="Tomihara K."/>
            <person name="Llopart A."/>
            <person name="Yamamoto D."/>
        </authorList>
    </citation>
    <scope>NUCLEOTIDE SEQUENCE [LARGE SCALE GENOMIC DNA]</scope>
    <source>
        <strain evidence="16 17">RF1</strain>
    </source>
</reference>
<dbReference type="Pfam" id="PF00069">
    <property type="entry name" value="Pkinase"/>
    <property type="match status" value="1"/>
</dbReference>
<dbReference type="CDD" id="cd00096">
    <property type="entry name" value="Ig"/>
    <property type="match status" value="3"/>
</dbReference>
<dbReference type="InterPro" id="IPR000719">
    <property type="entry name" value="Prot_kinase_dom"/>
</dbReference>
<dbReference type="FunFam" id="2.60.40.10:FF:002180">
    <property type="entry name" value="Uncharacterized protein, isoform G"/>
    <property type="match status" value="1"/>
</dbReference>
<dbReference type="FunFam" id="2.60.40.10:FF:001845">
    <property type="entry name" value="Bent, isoform H"/>
    <property type="match status" value="1"/>
</dbReference>
<feature type="domain" description="Fibronectin type-III" evidence="15">
    <location>
        <begin position="3064"/>
        <end position="3157"/>
    </location>
</feature>
<feature type="domain" description="Fibronectin type-III" evidence="15">
    <location>
        <begin position="3163"/>
        <end position="3262"/>
    </location>
</feature>
<feature type="domain" description="Ig-like" evidence="14">
    <location>
        <begin position="7512"/>
        <end position="7600"/>
    </location>
</feature>
<keyword evidence="8" id="KW-1015">Disulfide bond</keyword>
<feature type="compositionally biased region" description="Low complexity" evidence="12">
    <location>
        <begin position="7456"/>
        <end position="7474"/>
    </location>
</feature>
<dbReference type="EMBL" id="AP029268">
    <property type="protein sequence ID" value="BFG06714.1"/>
    <property type="molecule type" value="Genomic_DNA"/>
</dbReference>
<feature type="domain" description="Ig-like" evidence="14">
    <location>
        <begin position="6131"/>
        <end position="6220"/>
    </location>
</feature>
<keyword evidence="10" id="KW-0393">Immunoglobulin domain</keyword>
<evidence type="ECO:0000313" key="16">
    <source>
        <dbReference type="EMBL" id="BFG06714.1"/>
    </source>
</evidence>
<keyword evidence="5" id="KW-0677">Repeat</keyword>
<dbReference type="PROSITE" id="PS50835">
    <property type="entry name" value="IG_LIKE"/>
    <property type="match status" value="30"/>
</dbReference>